<keyword evidence="6" id="KW-1185">Reference proteome</keyword>
<feature type="domain" description="S-adenosyl-l-methionine hydroxide adenosyltransferase C-terminal" evidence="4">
    <location>
        <begin position="185"/>
        <end position="274"/>
    </location>
</feature>
<dbReference type="InterPro" id="IPR046469">
    <property type="entry name" value="SAM_HAT_N"/>
</dbReference>
<dbReference type="InterPro" id="IPR046470">
    <property type="entry name" value="SAM_HAT_C"/>
</dbReference>
<evidence type="ECO:0000259" key="4">
    <source>
        <dbReference type="Pfam" id="PF20257"/>
    </source>
</evidence>
<dbReference type="InterPro" id="IPR002747">
    <property type="entry name" value="SAM_OH_AdoTrfase"/>
</dbReference>
<evidence type="ECO:0000256" key="2">
    <source>
        <dbReference type="ARBA" id="ARBA00024035"/>
    </source>
</evidence>
<evidence type="ECO:0000313" key="5">
    <source>
        <dbReference type="EMBL" id="MBF4692530.1"/>
    </source>
</evidence>
<dbReference type="PIRSF" id="PIRSF006779">
    <property type="entry name" value="UCP006779"/>
    <property type="match status" value="1"/>
</dbReference>
<dbReference type="RefSeq" id="WP_194700775.1">
    <property type="nucleotide sequence ID" value="NZ_JADKNH010000003.1"/>
</dbReference>
<comment type="caution">
    <text evidence="5">The sequence shown here is derived from an EMBL/GenBank/DDBJ whole genome shotgun (WGS) entry which is preliminary data.</text>
</comment>
<reference evidence="5 6" key="1">
    <citation type="submission" date="2020-11" db="EMBL/GenBank/DDBJ databases">
        <title>Fusibacter basophilias sp. nov.</title>
        <authorList>
            <person name="Qiu D."/>
        </authorList>
    </citation>
    <scope>NUCLEOTIDE SEQUENCE [LARGE SCALE GENOMIC DNA]</scope>
    <source>
        <strain evidence="5 6">Q10-2</strain>
    </source>
</reference>
<dbReference type="InterPro" id="IPR023227">
    <property type="entry name" value="SAM_OH_AdoTrfase_C_sf"/>
</dbReference>
<gene>
    <name evidence="5" type="ORF">ISU02_05345</name>
</gene>
<dbReference type="EMBL" id="JADKNH010000003">
    <property type="protein sequence ID" value="MBF4692530.1"/>
    <property type="molecule type" value="Genomic_DNA"/>
</dbReference>
<dbReference type="Gene3D" id="3.40.50.10790">
    <property type="entry name" value="S-adenosyl-l-methionine hydroxide adenosyltransferase, N-terminal"/>
    <property type="match status" value="1"/>
</dbReference>
<evidence type="ECO:0000256" key="1">
    <source>
        <dbReference type="ARBA" id="ARBA00022691"/>
    </source>
</evidence>
<dbReference type="Pfam" id="PF20257">
    <property type="entry name" value="SAM_HAT_C"/>
    <property type="match status" value="1"/>
</dbReference>
<sequence length="285" mass="31707">MKPILVFQTDFTYKEGAVSSMYGVVKTVDRGLEIIDGTHEIPQYDTWSASYRLYQTMKFWPEGTIFVSVVDPGVGTGRRASVAKTANGYYVVTPDNGSLTHLKHLVGITEIREIDETVNRLRGKNTEGVGIFHGRDLFAYCAAKFASGIIDFEGVGPAYPVEEIVSHEIQMPKLEAGVVKGIFEIDDPNFGNVWTNIPLELFTEAGFKYGDTLCLTVENKDEVVFNQAVLFQYSFGFASKGEPIIYNNELMKIGLAVNQGSFSELYKIGTGKDWVVKFEKSKDCL</sequence>
<dbReference type="InterPro" id="IPR023228">
    <property type="entry name" value="SAM_OH_AdoTrfase_N_sf"/>
</dbReference>
<dbReference type="Pfam" id="PF01887">
    <property type="entry name" value="SAM_HAT_N"/>
    <property type="match status" value="1"/>
</dbReference>
<name>A0ABR9ZPY9_9FIRM</name>
<proteinExistence type="inferred from homology"/>
<accession>A0ABR9ZPY9</accession>
<dbReference type="SUPFAM" id="SSF102522">
    <property type="entry name" value="Bacterial fluorinating enzyme, N-terminal domain"/>
    <property type="match status" value="1"/>
</dbReference>
<organism evidence="5 6">
    <name type="scientific">Fusibacter ferrireducens</name>
    <dbReference type="NCBI Taxonomy" id="2785058"/>
    <lineage>
        <taxon>Bacteria</taxon>
        <taxon>Bacillati</taxon>
        <taxon>Bacillota</taxon>
        <taxon>Clostridia</taxon>
        <taxon>Eubacteriales</taxon>
        <taxon>Eubacteriales Family XII. Incertae Sedis</taxon>
        <taxon>Fusibacter</taxon>
    </lineage>
</organism>
<keyword evidence="1" id="KW-0949">S-adenosyl-L-methionine</keyword>
<feature type="domain" description="S-adenosyl-l-methionine hydroxide adenosyltransferase N-terminal" evidence="3">
    <location>
        <begin position="6"/>
        <end position="154"/>
    </location>
</feature>
<comment type="similarity">
    <text evidence="2">Belongs to the SAM hydrolase / SAM-dependent halogenase family.</text>
</comment>
<evidence type="ECO:0000259" key="3">
    <source>
        <dbReference type="Pfam" id="PF01887"/>
    </source>
</evidence>
<dbReference type="PANTHER" id="PTHR35092:SF1">
    <property type="entry name" value="CHLORINASE MJ1651"/>
    <property type="match status" value="1"/>
</dbReference>
<dbReference type="SUPFAM" id="SSF101852">
    <property type="entry name" value="Bacterial fluorinating enzyme, C-terminal domain"/>
    <property type="match status" value="1"/>
</dbReference>
<evidence type="ECO:0000313" key="6">
    <source>
        <dbReference type="Proteomes" id="UP000614200"/>
    </source>
</evidence>
<dbReference type="PANTHER" id="PTHR35092">
    <property type="entry name" value="CHLORINASE MJ1651"/>
    <property type="match status" value="1"/>
</dbReference>
<dbReference type="Gene3D" id="2.40.30.90">
    <property type="entry name" value="Bacterial fluorinating enzyme like"/>
    <property type="match status" value="1"/>
</dbReference>
<dbReference type="Proteomes" id="UP000614200">
    <property type="component" value="Unassembled WGS sequence"/>
</dbReference>
<protein>
    <submittedName>
        <fullName evidence="5">SAM-dependent chlorinase/fluorinase</fullName>
    </submittedName>
</protein>